<feature type="domain" description="D-isomer specific 2-hydroxyacid dehydrogenase NAD-binding" evidence="11">
    <location>
        <begin position="113"/>
        <end position="291"/>
    </location>
</feature>
<dbReference type="EMBL" id="LR593887">
    <property type="protein sequence ID" value="VTR99355.1"/>
    <property type="molecule type" value="Genomic_DNA"/>
</dbReference>
<gene>
    <name evidence="12" type="ORF">GMBLW1_22040</name>
</gene>
<sequence>MLPMRPKVFVSRMIPQSGLKRLQERCEVEVWPDRMPPAPEVLRAKIADCDGIVSLLTDRIDAPLMDAAPRLKVVSNFAVGVNNIDLAAATERGIAIGNTPGVLTDATADIAVTLLLAAARRLGESMIDAREGRWLTWEPTGWLGQDIGGRTLGIVGMGRIGLAMARRMHYGWGMPIVYTSRTPKPEIDAELKARRVELPELLAMSDYVSVHADLNPSTKGLFGADQFRQMKPTAVFINTSRGPLVDQDALVMALREGLIFSAGLDVTDPEPLPPTHPLYAQPNCVIAPHIASATVQTRDEMARICAENLLAGVLGQPLTACANPAVEPKRRR</sequence>
<dbReference type="InterPro" id="IPR050223">
    <property type="entry name" value="D-isomer_2-hydroxyacid_DH"/>
</dbReference>
<dbReference type="PANTHER" id="PTHR10996:SF277">
    <property type="entry name" value="GLYOXYLATE REDUCTASE_HYDROXYPYRUVATE REDUCTASE"/>
    <property type="match status" value="1"/>
</dbReference>
<evidence type="ECO:0000256" key="8">
    <source>
        <dbReference type="ARBA" id="ARBA00073362"/>
    </source>
</evidence>
<comment type="catalytic activity">
    <reaction evidence="4">
        <text>glycolate + NADP(+) = glyoxylate + NADPH + H(+)</text>
        <dbReference type="Rhea" id="RHEA:10992"/>
        <dbReference type="ChEBI" id="CHEBI:15378"/>
        <dbReference type="ChEBI" id="CHEBI:29805"/>
        <dbReference type="ChEBI" id="CHEBI:36655"/>
        <dbReference type="ChEBI" id="CHEBI:57783"/>
        <dbReference type="ChEBI" id="CHEBI:58349"/>
        <dbReference type="EC" id="1.1.1.79"/>
    </reaction>
</comment>
<proteinExistence type="inferred from homology"/>
<dbReference type="Gene3D" id="3.40.50.720">
    <property type="entry name" value="NAD(P)-binding Rossmann-like Domain"/>
    <property type="match status" value="2"/>
</dbReference>
<dbReference type="EMBL" id="LR586016">
    <property type="protein sequence ID" value="VIP01756.1"/>
    <property type="molecule type" value="Genomic_DNA"/>
</dbReference>
<dbReference type="FunFam" id="3.40.50.720:FF:000026">
    <property type="entry name" value="Glyoxylate/hydroxypyruvate reductase B"/>
    <property type="match status" value="1"/>
</dbReference>
<dbReference type="GO" id="GO:0051287">
    <property type="term" value="F:NAD binding"/>
    <property type="evidence" value="ECO:0007669"/>
    <property type="project" value="InterPro"/>
</dbReference>
<feature type="domain" description="D-isomer specific 2-hydroxyacid dehydrogenase catalytic" evidence="10">
    <location>
        <begin position="8"/>
        <end position="323"/>
    </location>
</feature>
<name>A0A6C2YK08_9BACT</name>
<dbReference type="FunCoup" id="A0A6C2YK08">
    <property type="interactions" value="365"/>
</dbReference>
<keyword evidence="1 9" id="KW-0560">Oxidoreductase</keyword>
<dbReference type="PROSITE" id="PS00065">
    <property type="entry name" value="D_2_HYDROXYACID_DH_1"/>
    <property type="match status" value="1"/>
</dbReference>
<evidence type="ECO:0000256" key="4">
    <source>
        <dbReference type="ARBA" id="ARBA00052769"/>
    </source>
</evidence>
<dbReference type="InterPro" id="IPR006139">
    <property type="entry name" value="D-isomer_2_OHA_DH_cat_dom"/>
</dbReference>
<keyword evidence="13" id="KW-1185">Reference proteome</keyword>
<evidence type="ECO:0000259" key="10">
    <source>
        <dbReference type="Pfam" id="PF00389"/>
    </source>
</evidence>
<dbReference type="KEGG" id="tim:GMBLW1_22040"/>
<dbReference type="CDD" id="cd05301">
    <property type="entry name" value="GDH"/>
    <property type="match status" value="1"/>
</dbReference>
<dbReference type="SUPFAM" id="SSF52283">
    <property type="entry name" value="Formate/glycerate dehydrogenase catalytic domain-like"/>
    <property type="match status" value="1"/>
</dbReference>
<evidence type="ECO:0000313" key="13">
    <source>
        <dbReference type="Proteomes" id="UP000464378"/>
    </source>
</evidence>
<comment type="similarity">
    <text evidence="5">Belongs to the D-isomer specific 2-hydroxyacid dehydrogenase family. GhrB subfamily.</text>
</comment>
<dbReference type="GO" id="GO:0030267">
    <property type="term" value="F:glyoxylate reductase (NADPH) activity"/>
    <property type="evidence" value="ECO:0007669"/>
    <property type="project" value="UniProtKB-EC"/>
</dbReference>
<dbReference type="InterPro" id="IPR036291">
    <property type="entry name" value="NAD(P)-bd_dom_sf"/>
</dbReference>
<comment type="catalytic activity">
    <reaction evidence="3">
        <text>(R)-glycerate + NADP(+) = 3-hydroxypyruvate + NADPH + H(+)</text>
        <dbReference type="Rhea" id="RHEA:18657"/>
        <dbReference type="ChEBI" id="CHEBI:15378"/>
        <dbReference type="ChEBI" id="CHEBI:16659"/>
        <dbReference type="ChEBI" id="CHEBI:17180"/>
        <dbReference type="ChEBI" id="CHEBI:57783"/>
        <dbReference type="ChEBI" id="CHEBI:58349"/>
        <dbReference type="EC" id="1.1.1.81"/>
    </reaction>
</comment>
<dbReference type="Proteomes" id="UP000464378">
    <property type="component" value="Chromosome"/>
</dbReference>
<evidence type="ECO:0000259" key="11">
    <source>
        <dbReference type="Pfam" id="PF02826"/>
    </source>
</evidence>
<evidence type="ECO:0000256" key="6">
    <source>
        <dbReference type="ARBA" id="ARBA00066661"/>
    </source>
</evidence>
<evidence type="ECO:0000256" key="5">
    <source>
        <dbReference type="ARBA" id="ARBA00061278"/>
    </source>
</evidence>
<dbReference type="InterPro" id="IPR006140">
    <property type="entry name" value="D-isomer_DH_NAD-bd"/>
</dbReference>
<evidence type="ECO:0000256" key="3">
    <source>
        <dbReference type="ARBA" id="ARBA00052239"/>
    </source>
</evidence>
<dbReference type="InterPro" id="IPR029752">
    <property type="entry name" value="D-isomer_DH_CS1"/>
</dbReference>
<dbReference type="GO" id="GO:0016618">
    <property type="term" value="F:hydroxypyruvate reductase [NAD(P)H] activity"/>
    <property type="evidence" value="ECO:0007669"/>
    <property type="project" value="UniProtKB-EC"/>
</dbReference>
<dbReference type="Pfam" id="PF00389">
    <property type="entry name" value="2-Hacid_dh"/>
    <property type="match status" value="1"/>
</dbReference>
<dbReference type="PANTHER" id="PTHR10996">
    <property type="entry name" value="2-HYDROXYACID DEHYDROGENASE-RELATED"/>
    <property type="match status" value="1"/>
</dbReference>
<organism evidence="12">
    <name type="scientific">Tuwongella immobilis</name>
    <dbReference type="NCBI Taxonomy" id="692036"/>
    <lineage>
        <taxon>Bacteria</taxon>
        <taxon>Pseudomonadati</taxon>
        <taxon>Planctomycetota</taxon>
        <taxon>Planctomycetia</taxon>
        <taxon>Gemmatales</taxon>
        <taxon>Gemmataceae</taxon>
        <taxon>Tuwongella</taxon>
    </lineage>
</organism>
<evidence type="ECO:0000256" key="9">
    <source>
        <dbReference type="RuleBase" id="RU003719"/>
    </source>
</evidence>
<evidence type="ECO:0000256" key="1">
    <source>
        <dbReference type="ARBA" id="ARBA00023002"/>
    </source>
</evidence>
<reference evidence="12" key="1">
    <citation type="submission" date="2019-04" db="EMBL/GenBank/DDBJ databases">
        <authorList>
            <consortium name="Science for Life Laboratories"/>
        </authorList>
    </citation>
    <scope>NUCLEOTIDE SEQUENCE</scope>
    <source>
        <strain evidence="12">MBLW1</strain>
    </source>
</reference>
<dbReference type="EC" id="1.1.1.81" evidence="7"/>
<dbReference type="PROSITE" id="PS00671">
    <property type="entry name" value="D_2_HYDROXYACID_DH_3"/>
    <property type="match status" value="1"/>
</dbReference>
<dbReference type="GO" id="GO:0005829">
    <property type="term" value="C:cytosol"/>
    <property type="evidence" value="ECO:0007669"/>
    <property type="project" value="TreeGrafter"/>
</dbReference>
<dbReference type="SUPFAM" id="SSF51735">
    <property type="entry name" value="NAD(P)-binding Rossmann-fold domains"/>
    <property type="match status" value="1"/>
</dbReference>
<dbReference type="Pfam" id="PF02826">
    <property type="entry name" value="2-Hacid_dh_C"/>
    <property type="match status" value="1"/>
</dbReference>
<comment type="catalytic activity">
    <reaction evidence="2">
        <text>(R)-glycerate + NAD(+) = 3-hydroxypyruvate + NADH + H(+)</text>
        <dbReference type="Rhea" id="RHEA:17905"/>
        <dbReference type="ChEBI" id="CHEBI:15378"/>
        <dbReference type="ChEBI" id="CHEBI:16659"/>
        <dbReference type="ChEBI" id="CHEBI:17180"/>
        <dbReference type="ChEBI" id="CHEBI:57540"/>
        <dbReference type="ChEBI" id="CHEBI:57945"/>
        <dbReference type="EC" id="1.1.1.81"/>
    </reaction>
</comment>
<evidence type="ECO:0000256" key="7">
    <source>
        <dbReference type="ARBA" id="ARBA00066674"/>
    </source>
</evidence>
<dbReference type="InParanoid" id="A0A6C2YK08"/>
<evidence type="ECO:0000256" key="2">
    <source>
        <dbReference type="ARBA" id="ARBA00051801"/>
    </source>
</evidence>
<evidence type="ECO:0000313" key="12">
    <source>
        <dbReference type="EMBL" id="VIP01756.1"/>
    </source>
</evidence>
<accession>A0A6C2YK08</accession>
<dbReference type="AlphaFoldDB" id="A0A6C2YK08"/>
<protein>
    <recommendedName>
        <fullName evidence="8">Glyoxylate/hydroxypyruvate reductase B</fullName>
        <ecNumber evidence="6">1.1.1.79</ecNumber>
        <ecNumber evidence="7">1.1.1.81</ecNumber>
    </recommendedName>
</protein>
<dbReference type="InterPro" id="IPR029753">
    <property type="entry name" value="D-isomer_DH_CS"/>
</dbReference>
<dbReference type="EC" id="1.1.1.79" evidence="6"/>